<organism evidence="1 2">
    <name type="scientific">Lactuca saligna</name>
    <name type="common">Willowleaf lettuce</name>
    <dbReference type="NCBI Taxonomy" id="75948"/>
    <lineage>
        <taxon>Eukaryota</taxon>
        <taxon>Viridiplantae</taxon>
        <taxon>Streptophyta</taxon>
        <taxon>Embryophyta</taxon>
        <taxon>Tracheophyta</taxon>
        <taxon>Spermatophyta</taxon>
        <taxon>Magnoliopsida</taxon>
        <taxon>eudicotyledons</taxon>
        <taxon>Gunneridae</taxon>
        <taxon>Pentapetalae</taxon>
        <taxon>asterids</taxon>
        <taxon>campanulids</taxon>
        <taxon>Asterales</taxon>
        <taxon>Asteraceae</taxon>
        <taxon>Cichorioideae</taxon>
        <taxon>Cichorieae</taxon>
        <taxon>Lactucinae</taxon>
        <taxon>Lactuca</taxon>
    </lineage>
</organism>
<dbReference type="Proteomes" id="UP001177003">
    <property type="component" value="Chromosome 6"/>
</dbReference>
<accession>A0AA35ZAG5</accession>
<sequence length="211" mass="23918">MRGDRRWSWGSCDGLRFNGGGRRKEANVNQIEQGETNIGDDGGLVKLGRGCLVVAVDWWWVKKSSSLLPQCMNRSEGCEGFWRYLCWRLVVVVGWGVEQPDLWKKWWWLRSSEQSQLTIVSQQILADLDIFSVVGANKSLQLVDLRVSVKPGETIVIRFEGITGSPLVSGICIRRAPKLSDFLNCQNYAADIEIPSVQKKVTRKKSVEKFE</sequence>
<dbReference type="AlphaFoldDB" id="A0AA35ZAG5"/>
<proteinExistence type="predicted"/>
<keyword evidence="2" id="KW-1185">Reference proteome</keyword>
<protein>
    <submittedName>
        <fullName evidence="1">Uncharacterized protein</fullName>
    </submittedName>
</protein>
<name>A0AA35ZAG5_LACSI</name>
<evidence type="ECO:0000313" key="2">
    <source>
        <dbReference type="Proteomes" id="UP001177003"/>
    </source>
</evidence>
<evidence type="ECO:0000313" key="1">
    <source>
        <dbReference type="EMBL" id="CAI9288870.1"/>
    </source>
</evidence>
<gene>
    <name evidence="1" type="ORF">LSALG_LOCUS28138</name>
</gene>
<reference evidence="1" key="1">
    <citation type="submission" date="2023-04" db="EMBL/GenBank/DDBJ databases">
        <authorList>
            <person name="Vijverberg K."/>
            <person name="Xiong W."/>
            <person name="Schranz E."/>
        </authorList>
    </citation>
    <scope>NUCLEOTIDE SEQUENCE</scope>
</reference>
<dbReference type="EMBL" id="OX465082">
    <property type="protein sequence ID" value="CAI9288870.1"/>
    <property type="molecule type" value="Genomic_DNA"/>
</dbReference>